<dbReference type="Pfam" id="PF13347">
    <property type="entry name" value="MFS_2"/>
    <property type="match status" value="1"/>
</dbReference>
<keyword evidence="4" id="KW-1185">Reference proteome</keyword>
<protein>
    <submittedName>
        <fullName evidence="3">Gph: sugar (Glycoside-Pentoside-Hexuronide) transporter</fullName>
    </submittedName>
</protein>
<dbReference type="PANTHER" id="PTHR11328:SF24">
    <property type="entry name" value="MAJOR FACILITATOR SUPERFAMILY (MFS) PROFILE DOMAIN-CONTAINING PROTEIN"/>
    <property type="match status" value="1"/>
</dbReference>
<dbReference type="SUPFAM" id="SSF103473">
    <property type="entry name" value="MFS general substrate transporter"/>
    <property type="match status" value="1"/>
</dbReference>
<feature type="transmembrane region" description="Helical" evidence="2">
    <location>
        <begin position="253"/>
        <end position="275"/>
    </location>
</feature>
<feature type="transmembrane region" description="Helical" evidence="2">
    <location>
        <begin position="36"/>
        <end position="56"/>
    </location>
</feature>
<feature type="transmembrane region" description="Helical" evidence="2">
    <location>
        <begin position="394"/>
        <end position="414"/>
    </location>
</feature>
<dbReference type="OrthoDB" id="181905at2"/>
<feature type="transmembrane region" description="Helical" evidence="2">
    <location>
        <begin position="111"/>
        <end position="130"/>
    </location>
</feature>
<feature type="transmembrane region" description="Helical" evidence="2">
    <location>
        <begin position="352"/>
        <end position="374"/>
    </location>
</feature>
<name>A0A554WS67_9BURK</name>
<dbReference type="GO" id="GO:0008643">
    <property type="term" value="P:carbohydrate transport"/>
    <property type="evidence" value="ECO:0007669"/>
    <property type="project" value="InterPro"/>
</dbReference>
<dbReference type="InterPro" id="IPR036259">
    <property type="entry name" value="MFS_trans_sf"/>
</dbReference>
<dbReference type="Gene3D" id="1.20.1250.20">
    <property type="entry name" value="MFS general substrate transporter like domains"/>
    <property type="match status" value="2"/>
</dbReference>
<feature type="transmembrane region" description="Helical" evidence="2">
    <location>
        <begin position="312"/>
        <end position="340"/>
    </location>
</feature>
<dbReference type="RefSeq" id="WP_143893703.1">
    <property type="nucleotide sequence ID" value="NZ_VJND01000003.1"/>
</dbReference>
<gene>
    <name evidence="3" type="ORF">Tsedi_00719</name>
</gene>
<comment type="similarity">
    <text evidence="1">Belongs to the sodium:galactoside symporter (TC 2.A.2) family.</text>
</comment>
<accession>A0A554WS67</accession>
<feature type="transmembrane region" description="Helical" evidence="2">
    <location>
        <begin position="151"/>
        <end position="170"/>
    </location>
</feature>
<feature type="transmembrane region" description="Helical" evidence="2">
    <location>
        <begin position="287"/>
        <end position="306"/>
    </location>
</feature>
<dbReference type="Proteomes" id="UP000320225">
    <property type="component" value="Unassembled WGS sequence"/>
</dbReference>
<reference evidence="3 4" key="1">
    <citation type="submission" date="2019-07" db="EMBL/GenBank/DDBJ databases">
        <title>Tepidimonas sediminis YIM 72259 draft genome.</title>
        <authorList>
            <person name="Da Costa M.S."/>
            <person name="Froufe H.J.C."/>
            <person name="Egas C."/>
            <person name="Albuquerque L."/>
        </authorList>
    </citation>
    <scope>NUCLEOTIDE SEQUENCE [LARGE SCALE GENOMIC DNA]</scope>
    <source>
        <strain evidence="3 4">YIM 72259</strain>
    </source>
</reference>
<sequence>MNGAALPSADGLRYGLLGLPLAFAALPLYVHVPHVYAQLGVPLAWLGALLLAARAFDAVTDPWLGRAWDRAFARGGVAAVLRRVAGLAALLALALAALLRPPALPPAALAAWALAGVLVTTLAYSALAIAHQSWAARLGGDTARQARLAGWREGLALAGVVLASLLPGLIGWPATLALLAALLALGAAALARAPRPPARSAPESTAAPQAGWGHPWRQPAFRRLAAVFVVSGLASAIPATLVLFFITDRLQAAAWQGPLLALYFLAAAAGLPLWLRLVPRLGAVRAWGLGMLLAVASFAWTATLGAGDVAAFAVICALSGLALGADLALPPALLTGVVAAAGGRGRHEGAYFGWWSLLAKANLALAAGLALPLLQRLGYQPGGADPVGLQALTFAYAVLPCALKLLAAALLATLRRCDAPAPASSAVAATPTCGVHPS</sequence>
<evidence type="ECO:0000256" key="1">
    <source>
        <dbReference type="ARBA" id="ARBA00009617"/>
    </source>
</evidence>
<dbReference type="GO" id="GO:0005886">
    <property type="term" value="C:plasma membrane"/>
    <property type="evidence" value="ECO:0007669"/>
    <property type="project" value="TreeGrafter"/>
</dbReference>
<dbReference type="InterPro" id="IPR039672">
    <property type="entry name" value="MFS_2"/>
</dbReference>
<keyword evidence="2" id="KW-1133">Transmembrane helix</keyword>
<dbReference type="AlphaFoldDB" id="A0A554WS67"/>
<comment type="caution">
    <text evidence="3">The sequence shown here is derived from an EMBL/GenBank/DDBJ whole genome shotgun (WGS) entry which is preliminary data.</text>
</comment>
<dbReference type="EMBL" id="VJND01000003">
    <property type="protein sequence ID" value="TSE26421.1"/>
    <property type="molecule type" value="Genomic_DNA"/>
</dbReference>
<dbReference type="PANTHER" id="PTHR11328">
    <property type="entry name" value="MAJOR FACILITATOR SUPERFAMILY DOMAIN-CONTAINING PROTEIN"/>
    <property type="match status" value="1"/>
</dbReference>
<feature type="transmembrane region" description="Helical" evidence="2">
    <location>
        <begin position="176"/>
        <end position="193"/>
    </location>
</feature>
<evidence type="ECO:0000313" key="4">
    <source>
        <dbReference type="Proteomes" id="UP000320225"/>
    </source>
</evidence>
<evidence type="ECO:0000256" key="2">
    <source>
        <dbReference type="SAM" id="Phobius"/>
    </source>
</evidence>
<feature type="transmembrane region" description="Helical" evidence="2">
    <location>
        <begin position="12"/>
        <end position="30"/>
    </location>
</feature>
<dbReference type="GO" id="GO:0015293">
    <property type="term" value="F:symporter activity"/>
    <property type="evidence" value="ECO:0007669"/>
    <property type="project" value="InterPro"/>
</dbReference>
<feature type="transmembrane region" description="Helical" evidence="2">
    <location>
        <begin position="77"/>
        <end position="99"/>
    </location>
</feature>
<organism evidence="3 4">
    <name type="scientific">Tepidimonas sediminis</name>
    <dbReference type="NCBI Taxonomy" id="2588941"/>
    <lineage>
        <taxon>Bacteria</taxon>
        <taxon>Pseudomonadati</taxon>
        <taxon>Pseudomonadota</taxon>
        <taxon>Betaproteobacteria</taxon>
        <taxon>Burkholderiales</taxon>
        <taxon>Tepidimonas</taxon>
    </lineage>
</organism>
<feature type="transmembrane region" description="Helical" evidence="2">
    <location>
        <begin position="224"/>
        <end position="247"/>
    </location>
</feature>
<evidence type="ECO:0000313" key="3">
    <source>
        <dbReference type="EMBL" id="TSE26421.1"/>
    </source>
</evidence>
<proteinExistence type="inferred from homology"/>
<keyword evidence="2" id="KW-0812">Transmembrane</keyword>
<keyword evidence="2" id="KW-0472">Membrane</keyword>